<keyword evidence="3" id="KW-1185">Reference proteome</keyword>
<sequence>MAANPSGGLHLAGSRLPLGVSSLSYLLPREAPVADPPAVSEPARLSRIDRAGTRPLCRVPNRNWGPTPGPMP</sequence>
<organism evidence="2 3">
    <name type="scientific">Kribbella alba</name>
    <dbReference type="NCBI Taxonomy" id="190197"/>
    <lineage>
        <taxon>Bacteria</taxon>
        <taxon>Bacillati</taxon>
        <taxon>Actinomycetota</taxon>
        <taxon>Actinomycetes</taxon>
        <taxon>Propionibacteriales</taxon>
        <taxon>Kribbellaceae</taxon>
        <taxon>Kribbella</taxon>
    </lineage>
</organism>
<protein>
    <submittedName>
        <fullName evidence="2">Uncharacterized protein</fullName>
    </submittedName>
</protein>
<evidence type="ECO:0000256" key="1">
    <source>
        <dbReference type="SAM" id="MobiDB-lite"/>
    </source>
</evidence>
<feature type="region of interest" description="Disordered" evidence="1">
    <location>
        <begin position="49"/>
        <end position="72"/>
    </location>
</feature>
<gene>
    <name evidence="2" type="ORF">GCM10009744_13160</name>
</gene>
<name>A0ABN2F2J1_9ACTN</name>
<comment type="caution">
    <text evidence="2">The sequence shown here is derived from an EMBL/GenBank/DDBJ whole genome shotgun (WGS) entry which is preliminary data.</text>
</comment>
<reference evidence="2 3" key="1">
    <citation type="journal article" date="2019" name="Int. J. Syst. Evol. Microbiol.">
        <title>The Global Catalogue of Microorganisms (GCM) 10K type strain sequencing project: providing services to taxonomists for standard genome sequencing and annotation.</title>
        <authorList>
            <consortium name="The Broad Institute Genomics Platform"/>
            <consortium name="The Broad Institute Genome Sequencing Center for Infectious Disease"/>
            <person name="Wu L."/>
            <person name="Ma J."/>
        </authorList>
    </citation>
    <scope>NUCLEOTIDE SEQUENCE [LARGE SCALE GENOMIC DNA]</scope>
    <source>
        <strain evidence="2 3">JCM 14306</strain>
    </source>
</reference>
<accession>A0ABN2F2J1</accession>
<proteinExistence type="predicted"/>
<dbReference type="Proteomes" id="UP001501319">
    <property type="component" value="Unassembled WGS sequence"/>
</dbReference>
<dbReference type="EMBL" id="BAAANE010000003">
    <property type="protein sequence ID" value="GAA1626627.1"/>
    <property type="molecule type" value="Genomic_DNA"/>
</dbReference>
<evidence type="ECO:0000313" key="3">
    <source>
        <dbReference type="Proteomes" id="UP001501319"/>
    </source>
</evidence>
<evidence type="ECO:0000313" key="2">
    <source>
        <dbReference type="EMBL" id="GAA1626627.1"/>
    </source>
</evidence>